<sequence length="385" mass="41525">MGGVGIVVTGGLWYAIHQVPGFAPAVVDGVRAVVGPEPIAWIEDVAYGMADRVNQLRYGTTPPKTFWEEPALPTEETEEDAILPASVTVPVAASERAAPLPFTPPYKKVATAADGTWIPIAHADDRGGDPILWKSVVHPDPRRGFAAVAVVAIDLRAAEIRLVAGTQEPVAVHKLPDELRPGVVPQERTDDLLAAFNGGFKAMHGNYGMMLDGVKFLPPRKRACTIAFHREGGVRIRTWSALKADAPSFTSYRQTPPCLVEQGNLNAGLSESNRNWGSTVSGETIIRRSALGIDETGRFMFYGLGEAVSSETMGRAMKTAGAHDAAQLDVNHAYPRFLLYTHGVAGEPPIAESSLIPDVNFKATEYVTDPSPRDFFYVARRKTAS</sequence>
<dbReference type="EMBL" id="CP012159">
    <property type="protein sequence ID" value="AKT40964.1"/>
    <property type="molecule type" value="Genomic_DNA"/>
</dbReference>
<feature type="domain" description="Phosphodiester glycosidase" evidence="1">
    <location>
        <begin position="193"/>
        <end position="329"/>
    </location>
</feature>
<evidence type="ECO:0000259" key="1">
    <source>
        <dbReference type="Pfam" id="PF09992"/>
    </source>
</evidence>
<reference evidence="2 3" key="1">
    <citation type="submission" date="2015-07" db="EMBL/GenBank/DDBJ databases">
        <title>Genome analysis of myxobacterium Chondromyces crocatus Cm c5 reveals a high potential for natural compound synthesis and the genetic basis for the loss of fruiting body formation.</title>
        <authorList>
            <person name="Zaburannyi N."/>
            <person name="Bunk B."/>
            <person name="Maier J."/>
            <person name="Overmann J."/>
            <person name="Mueller R."/>
        </authorList>
    </citation>
    <scope>NUCLEOTIDE SEQUENCE [LARGE SCALE GENOMIC DNA]</scope>
    <source>
        <strain evidence="2 3">Cm c5</strain>
    </source>
</reference>
<proteinExistence type="predicted"/>
<accession>A0A0K1EJC3</accession>
<evidence type="ECO:0000313" key="2">
    <source>
        <dbReference type="EMBL" id="AKT40964.1"/>
    </source>
</evidence>
<dbReference type="InterPro" id="IPR018711">
    <property type="entry name" value="NAGPA"/>
</dbReference>
<dbReference type="Proteomes" id="UP000067626">
    <property type="component" value="Chromosome"/>
</dbReference>
<keyword evidence="3" id="KW-1185">Reference proteome</keyword>
<protein>
    <recommendedName>
        <fullName evidence="1">Phosphodiester glycosidase domain-containing protein</fullName>
    </recommendedName>
</protein>
<evidence type="ECO:0000313" key="3">
    <source>
        <dbReference type="Proteomes" id="UP000067626"/>
    </source>
</evidence>
<dbReference type="Pfam" id="PF09992">
    <property type="entry name" value="NAGPA"/>
    <property type="match status" value="1"/>
</dbReference>
<name>A0A0K1EJC3_CHOCO</name>
<gene>
    <name evidence="2" type="ORF">CMC5_051210</name>
</gene>
<dbReference type="AlphaFoldDB" id="A0A0K1EJC3"/>
<organism evidence="2 3">
    <name type="scientific">Chondromyces crocatus</name>
    <dbReference type="NCBI Taxonomy" id="52"/>
    <lineage>
        <taxon>Bacteria</taxon>
        <taxon>Pseudomonadati</taxon>
        <taxon>Myxococcota</taxon>
        <taxon>Polyangia</taxon>
        <taxon>Polyangiales</taxon>
        <taxon>Polyangiaceae</taxon>
        <taxon>Chondromyces</taxon>
    </lineage>
</organism>
<dbReference type="KEGG" id="ccro:CMC5_051210"/>
<dbReference type="RefSeq" id="WP_245677741.1">
    <property type="nucleotide sequence ID" value="NZ_CP012159.1"/>
</dbReference>